<sequence>MTSAAAPSGRMFCTFRLDGRLFGFDVLDVKEVTPAAPTTRVPHAPDEVLGLVNIRGHIHLALSIRRLLGMPPAAAAPDNRLVLFKPPVGEAFGVIVDEVSEIRAVEAARIEPFASAGREGPAPGRGHRDLIDCVCELDGELLVVLDARRMLAAVETTFHAT</sequence>
<evidence type="ECO:0000313" key="3">
    <source>
        <dbReference type="Proteomes" id="UP000324233"/>
    </source>
</evidence>
<dbReference type="PANTHER" id="PTHR22617:SF23">
    <property type="entry name" value="CHEMOTAXIS PROTEIN CHEW"/>
    <property type="match status" value="1"/>
</dbReference>
<dbReference type="KEGG" id="agv:OJF2_09560"/>
<dbReference type="SUPFAM" id="SSF50341">
    <property type="entry name" value="CheW-like"/>
    <property type="match status" value="1"/>
</dbReference>
<dbReference type="EMBL" id="CP042997">
    <property type="protein sequence ID" value="QEH32480.1"/>
    <property type="molecule type" value="Genomic_DNA"/>
</dbReference>
<protein>
    <submittedName>
        <fullName evidence="2">Chemotaxis protein CheW</fullName>
    </submittedName>
</protein>
<feature type="domain" description="CheW-like" evidence="1">
    <location>
        <begin position="9"/>
        <end position="156"/>
    </location>
</feature>
<organism evidence="2 3">
    <name type="scientific">Aquisphaera giovannonii</name>
    <dbReference type="NCBI Taxonomy" id="406548"/>
    <lineage>
        <taxon>Bacteria</taxon>
        <taxon>Pseudomonadati</taxon>
        <taxon>Planctomycetota</taxon>
        <taxon>Planctomycetia</taxon>
        <taxon>Isosphaerales</taxon>
        <taxon>Isosphaeraceae</taxon>
        <taxon>Aquisphaera</taxon>
    </lineage>
</organism>
<evidence type="ECO:0000259" key="1">
    <source>
        <dbReference type="PROSITE" id="PS50851"/>
    </source>
</evidence>
<name>A0A5B9VXY1_9BACT</name>
<accession>A0A5B9VXY1</accession>
<evidence type="ECO:0000313" key="2">
    <source>
        <dbReference type="EMBL" id="QEH32480.1"/>
    </source>
</evidence>
<dbReference type="PROSITE" id="PS50851">
    <property type="entry name" value="CHEW"/>
    <property type="match status" value="1"/>
</dbReference>
<dbReference type="InterPro" id="IPR036061">
    <property type="entry name" value="CheW-like_dom_sf"/>
</dbReference>
<reference evidence="2 3" key="1">
    <citation type="submission" date="2019-08" db="EMBL/GenBank/DDBJ databases">
        <title>Deep-cultivation of Planctomycetes and their phenomic and genomic characterization uncovers novel biology.</title>
        <authorList>
            <person name="Wiegand S."/>
            <person name="Jogler M."/>
            <person name="Boedeker C."/>
            <person name="Pinto D."/>
            <person name="Vollmers J."/>
            <person name="Rivas-Marin E."/>
            <person name="Kohn T."/>
            <person name="Peeters S.H."/>
            <person name="Heuer A."/>
            <person name="Rast P."/>
            <person name="Oberbeckmann S."/>
            <person name="Bunk B."/>
            <person name="Jeske O."/>
            <person name="Meyerdierks A."/>
            <person name="Storesund J.E."/>
            <person name="Kallscheuer N."/>
            <person name="Luecker S."/>
            <person name="Lage O.M."/>
            <person name="Pohl T."/>
            <person name="Merkel B.J."/>
            <person name="Hornburger P."/>
            <person name="Mueller R.-W."/>
            <person name="Bruemmer F."/>
            <person name="Labrenz M."/>
            <person name="Spormann A.M."/>
            <person name="Op den Camp H."/>
            <person name="Overmann J."/>
            <person name="Amann R."/>
            <person name="Jetten M.S.M."/>
            <person name="Mascher T."/>
            <person name="Medema M.H."/>
            <person name="Devos D.P."/>
            <person name="Kaster A.-K."/>
            <person name="Ovreas L."/>
            <person name="Rohde M."/>
            <person name="Galperin M.Y."/>
            <person name="Jogler C."/>
        </authorList>
    </citation>
    <scope>NUCLEOTIDE SEQUENCE [LARGE SCALE GENOMIC DNA]</scope>
    <source>
        <strain evidence="2 3">OJF2</strain>
    </source>
</reference>
<dbReference type="PANTHER" id="PTHR22617">
    <property type="entry name" value="CHEMOTAXIS SENSOR HISTIDINE KINASE-RELATED"/>
    <property type="match status" value="1"/>
</dbReference>
<dbReference type="Gene3D" id="2.40.50.180">
    <property type="entry name" value="CheA-289, Domain 4"/>
    <property type="match status" value="1"/>
</dbReference>
<dbReference type="InterPro" id="IPR002545">
    <property type="entry name" value="CheW-lke_dom"/>
</dbReference>
<dbReference type="AlphaFoldDB" id="A0A5B9VXY1"/>
<dbReference type="RefSeq" id="WP_168221602.1">
    <property type="nucleotide sequence ID" value="NZ_CP042997.1"/>
</dbReference>
<dbReference type="SMART" id="SM00260">
    <property type="entry name" value="CheW"/>
    <property type="match status" value="1"/>
</dbReference>
<dbReference type="GO" id="GO:0007165">
    <property type="term" value="P:signal transduction"/>
    <property type="evidence" value="ECO:0007669"/>
    <property type="project" value="InterPro"/>
</dbReference>
<gene>
    <name evidence="2" type="primary">cheW_2</name>
    <name evidence="2" type="ORF">OJF2_09560</name>
</gene>
<dbReference type="GO" id="GO:0006935">
    <property type="term" value="P:chemotaxis"/>
    <property type="evidence" value="ECO:0007669"/>
    <property type="project" value="InterPro"/>
</dbReference>
<dbReference type="Proteomes" id="UP000324233">
    <property type="component" value="Chromosome"/>
</dbReference>
<dbReference type="GO" id="GO:0005829">
    <property type="term" value="C:cytosol"/>
    <property type="evidence" value="ECO:0007669"/>
    <property type="project" value="TreeGrafter"/>
</dbReference>
<dbReference type="Gene3D" id="2.30.30.40">
    <property type="entry name" value="SH3 Domains"/>
    <property type="match status" value="1"/>
</dbReference>
<dbReference type="InterPro" id="IPR039315">
    <property type="entry name" value="CheW"/>
</dbReference>
<keyword evidence="3" id="KW-1185">Reference proteome</keyword>
<proteinExistence type="predicted"/>
<dbReference type="Pfam" id="PF01584">
    <property type="entry name" value="CheW"/>
    <property type="match status" value="1"/>
</dbReference>